<keyword evidence="3" id="KW-0238">DNA-binding</keyword>
<reference evidence="8" key="1">
    <citation type="submission" date="2020-10" db="EMBL/GenBank/DDBJ databases">
        <authorList>
            <person name="Han B."/>
            <person name="Lu T."/>
            <person name="Zhao Q."/>
            <person name="Huang X."/>
            <person name="Zhao Y."/>
        </authorList>
    </citation>
    <scope>NUCLEOTIDE SEQUENCE</scope>
</reference>
<accession>A0A811R750</accession>
<feature type="region of interest" description="Disordered" evidence="6">
    <location>
        <begin position="141"/>
        <end position="186"/>
    </location>
</feature>
<dbReference type="EMBL" id="CAJGYO010000013">
    <property type="protein sequence ID" value="CAD6265935.1"/>
    <property type="molecule type" value="Genomic_DNA"/>
</dbReference>
<feature type="region of interest" description="Disordered" evidence="6">
    <location>
        <begin position="1"/>
        <end position="24"/>
    </location>
</feature>
<evidence type="ECO:0000313" key="8">
    <source>
        <dbReference type="EMBL" id="CAD6265935.1"/>
    </source>
</evidence>
<evidence type="ECO:0000256" key="2">
    <source>
        <dbReference type="ARBA" id="ARBA00023015"/>
    </source>
</evidence>
<evidence type="ECO:0000256" key="1">
    <source>
        <dbReference type="ARBA" id="ARBA00004123"/>
    </source>
</evidence>
<comment type="subcellular location">
    <subcellularLocation>
        <location evidence="1">Nucleus</location>
    </subcellularLocation>
</comment>
<keyword evidence="2" id="KW-0805">Transcription regulation</keyword>
<name>A0A811R750_9POAL</name>
<dbReference type="Gene3D" id="2.20.25.80">
    <property type="entry name" value="WRKY domain"/>
    <property type="match status" value="1"/>
</dbReference>
<keyword evidence="4" id="KW-0804">Transcription</keyword>
<dbReference type="PANTHER" id="PTHR31221">
    <property type="entry name" value="WRKY TRANSCRIPTION FACTOR PROTEIN 1-RELATED"/>
    <property type="match status" value="1"/>
</dbReference>
<comment type="caution">
    <text evidence="8">The sequence shown here is derived from an EMBL/GenBank/DDBJ whole genome shotgun (WGS) entry which is preliminary data.</text>
</comment>
<evidence type="ECO:0000259" key="7">
    <source>
        <dbReference type="PROSITE" id="PS50811"/>
    </source>
</evidence>
<dbReference type="PROSITE" id="PS50811">
    <property type="entry name" value="WRKY"/>
    <property type="match status" value="1"/>
</dbReference>
<dbReference type="GO" id="GO:0003700">
    <property type="term" value="F:DNA-binding transcription factor activity"/>
    <property type="evidence" value="ECO:0007669"/>
    <property type="project" value="InterPro"/>
</dbReference>
<dbReference type="PANTHER" id="PTHR31221:SF354">
    <property type="entry name" value="WRKY DNA-BINDING DOMAIN SUPERFAMILY PROTEIN-RELATED"/>
    <property type="match status" value="1"/>
</dbReference>
<dbReference type="OrthoDB" id="1427840at2759"/>
<dbReference type="InterPro" id="IPR003657">
    <property type="entry name" value="WRKY_dom"/>
</dbReference>
<evidence type="ECO:0000313" key="9">
    <source>
        <dbReference type="Proteomes" id="UP000604825"/>
    </source>
</evidence>
<dbReference type="AlphaFoldDB" id="A0A811R750"/>
<dbReference type="GO" id="GO:0005634">
    <property type="term" value="C:nucleus"/>
    <property type="evidence" value="ECO:0007669"/>
    <property type="project" value="UniProtKB-SubCell"/>
</dbReference>
<keyword evidence="9" id="KW-1185">Reference proteome</keyword>
<evidence type="ECO:0000256" key="6">
    <source>
        <dbReference type="SAM" id="MobiDB-lite"/>
    </source>
</evidence>
<feature type="domain" description="WRKY" evidence="7">
    <location>
        <begin position="53"/>
        <end position="111"/>
    </location>
</feature>
<evidence type="ECO:0000256" key="5">
    <source>
        <dbReference type="ARBA" id="ARBA00023242"/>
    </source>
</evidence>
<dbReference type="InterPro" id="IPR044810">
    <property type="entry name" value="WRKY_plant"/>
</dbReference>
<dbReference type="Proteomes" id="UP000604825">
    <property type="component" value="Unassembled WGS sequence"/>
</dbReference>
<gene>
    <name evidence="8" type="ORF">NCGR_LOCUS49240</name>
</gene>
<dbReference type="SMART" id="SM00774">
    <property type="entry name" value="WRKY"/>
    <property type="match status" value="1"/>
</dbReference>
<evidence type="ECO:0000256" key="4">
    <source>
        <dbReference type="ARBA" id="ARBA00023163"/>
    </source>
</evidence>
<dbReference type="Pfam" id="PF03106">
    <property type="entry name" value="WRKY"/>
    <property type="match status" value="1"/>
</dbReference>
<proteinExistence type="predicted"/>
<keyword evidence="5" id="KW-0539">Nucleus</keyword>
<protein>
    <recommendedName>
        <fullName evidence="7">WRKY domain-containing protein</fullName>
    </recommendedName>
</protein>
<dbReference type="InterPro" id="IPR036576">
    <property type="entry name" value="WRKY_dom_sf"/>
</dbReference>
<evidence type="ECO:0000256" key="3">
    <source>
        <dbReference type="ARBA" id="ARBA00023125"/>
    </source>
</evidence>
<sequence>MENQSAQPQHGMADQGFRPLTTTPLSSSVHAAPVMMQIRAPIQMPVLPSNSADDGYIWKNLGLQEIAGSGRLMICYECSQANCTVKKAVTLSADNQILETVFRGSHNHPCPSEMCPRDVPTGHIPDSQHYSYVPSEMYVPAGTSIPQTEEGGEQEQLGSSSDSDEEDGSAQRDHGHVASASVTERF</sequence>
<dbReference type="GO" id="GO:0043565">
    <property type="term" value="F:sequence-specific DNA binding"/>
    <property type="evidence" value="ECO:0007669"/>
    <property type="project" value="InterPro"/>
</dbReference>
<organism evidence="8 9">
    <name type="scientific">Miscanthus lutarioriparius</name>
    <dbReference type="NCBI Taxonomy" id="422564"/>
    <lineage>
        <taxon>Eukaryota</taxon>
        <taxon>Viridiplantae</taxon>
        <taxon>Streptophyta</taxon>
        <taxon>Embryophyta</taxon>
        <taxon>Tracheophyta</taxon>
        <taxon>Spermatophyta</taxon>
        <taxon>Magnoliopsida</taxon>
        <taxon>Liliopsida</taxon>
        <taxon>Poales</taxon>
        <taxon>Poaceae</taxon>
        <taxon>PACMAD clade</taxon>
        <taxon>Panicoideae</taxon>
        <taxon>Andropogonodae</taxon>
        <taxon>Andropogoneae</taxon>
        <taxon>Saccharinae</taxon>
        <taxon>Miscanthus</taxon>
    </lineage>
</organism>
<dbReference type="SUPFAM" id="SSF118290">
    <property type="entry name" value="WRKY DNA-binding domain"/>
    <property type="match status" value="1"/>
</dbReference>